<organism evidence="2">
    <name type="scientific">marine sediment metagenome</name>
    <dbReference type="NCBI Taxonomy" id="412755"/>
    <lineage>
        <taxon>unclassified sequences</taxon>
        <taxon>metagenomes</taxon>
        <taxon>ecological metagenomes</taxon>
    </lineage>
</organism>
<protein>
    <recommendedName>
        <fullName evidence="1">Glutamine amidotransferase domain-containing protein</fullName>
    </recommendedName>
</protein>
<name>X1LHK3_9ZZZZ</name>
<dbReference type="InterPro" id="IPR029062">
    <property type="entry name" value="Class_I_gatase-like"/>
</dbReference>
<reference evidence="2" key="1">
    <citation type="journal article" date="2014" name="Front. Microbiol.">
        <title>High frequency of phylogenetically diverse reductive dehalogenase-homologous genes in deep subseafloor sedimentary metagenomes.</title>
        <authorList>
            <person name="Kawai M."/>
            <person name="Futagami T."/>
            <person name="Toyoda A."/>
            <person name="Takaki Y."/>
            <person name="Nishi S."/>
            <person name="Hori S."/>
            <person name="Arai W."/>
            <person name="Tsubouchi T."/>
            <person name="Morono Y."/>
            <person name="Uchiyama I."/>
            <person name="Ito T."/>
            <person name="Fujiyama A."/>
            <person name="Inagaki F."/>
            <person name="Takami H."/>
        </authorList>
    </citation>
    <scope>NUCLEOTIDE SEQUENCE</scope>
    <source>
        <strain evidence="2">Expedition CK06-06</strain>
    </source>
</reference>
<sequence>MRTLIIDNYLPNSPQLEHLYDIIKDVTVHTVEVKEYSAISSGEDFKLFDAIVLSGSQHKLAESEIFEAYASEVEFLRRTEKPVLGICFGHQLISMAFGENVISTGKVLKGYYMIRKIRDDELFGGLSEKFLVME</sequence>
<accession>X1LHK3</accession>
<dbReference type="Gene3D" id="3.40.50.880">
    <property type="match status" value="1"/>
</dbReference>
<dbReference type="PROSITE" id="PS51273">
    <property type="entry name" value="GATASE_TYPE_1"/>
    <property type="match status" value="1"/>
</dbReference>
<dbReference type="SUPFAM" id="SSF52317">
    <property type="entry name" value="Class I glutamine amidotransferase-like"/>
    <property type="match status" value="1"/>
</dbReference>
<evidence type="ECO:0000259" key="1">
    <source>
        <dbReference type="Pfam" id="PF00117"/>
    </source>
</evidence>
<proteinExistence type="predicted"/>
<dbReference type="Pfam" id="PF00117">
    <property type="entry name" value="GATase"/>
    <property type="match status" value="1"/>
</dbReference>
<gene>
    <name evidence="2" type="ORF">S06H3_32894</name>
</gene>
<feature type="domain" description="Glutamine amidotransferase" evidence="1">
    <location>
        <begin position="5"/>
        <end position="131"/>
    </location>
</feature>
<feature type="non-terminal residue" evidence="2">
    <location>
        <position position="134"/>
    </location>
</feature>
<evidence type="ECO:0000313" key="2">
    <source>
        <dbReference type="EMBL" id="GAI18822.1"/>
    </source>
</evidence>
<dbReference type="AlphaFoldDB" id="X1LHK3"/>
<dbReference type="InterPro" id="IPR017926">
    <property type="entry name" value="GATASE"/>
</dbReference>
<comment type="caution">
    <text evidence="2">The sequence shown here is derived from an EMBL/GenBank/DDBJ whole genome shotgun (WGS) entry which is preliminary data.</text>
</comment>
<dbReference type="EMBL" id="BARV01019592">
    <property type="protein sequence ID" value="GAI18822.1"/>
    <property type="molecule type" value="Genomic_DNA"/>
</dbReference>